<dbReference type="InterPro" id="IPR008972">
    <property type="entry name" value="Cupredoxin"/>
</dbReference>
<organism evidence="4 5">
    <name type="scientific">Malus domestica</name>
    <name type="common">Apple</name>
    <name type="synonym">Pyrus malus</name>
    <dbReference type="NCBI Taxonomy" id="3750"/>
    <lineage>
        <taxon>Eukaryota</taxon>
        <taxon>Viridiplantae</taxon>
        <taxon>Streptophyta</taxon>
        <taxon>Embryophyta</taxon>
        <taxon>Tracheophyta</taxon>
        <taxon>Spermatophyta</taxon>
        <taxon>Magnoliopsida</taxon>
        <taxon>eudicotyledons</taxon>
        <taxon>Gunneridae</taxon>
        <taxon>Pentapetalae</taxon>
        <taxon>rosids</taxon>
        <taxon>fabids</taxon>
        <taxon>Rosales</taxon>
        <taxon>Rosaceae</taxon>
        <taxon>Amygdaloideae</taxon>
        <taxon>Maleae</taxon>
        <taxon>Malus</taxon>
    </lineage>
</organism>
<evidence type="ECO:0000256" key="1">
    <source>
        <dbReference type="SAM" id="MobiDB-lite"/>
    </source>
</evidence>
<dbReference type="PROSITE" id="PS51485">
    <property type="entry name" value="PHYTOCYANIN"/>
    <property type="match status" value="1"/>
</dbReference>
<feature type="domain" description="Phytocyanin" evidence="3">
    <location>
        <begin position="52"/>
        <end position="166"/>
    </location>
</feature>
<dbReference type="AlphaFoldDB" id="A0A498J194"/>
<feature type="compositionally biased region" description="Basic residues" evidence="1">
    <location>
        <begin position="253"/>
        <end position="264"/>
    </location>
</feature>
<name>A0A498J194_MALDO</name>
<dbReference type="EMBL" id="RDQH01000336">
    <property type="protein sequence ID" value="RXH88124.1"/>
    <property type="molecule type" value="Genomic_DNA"/>
</dbReference>
<comment type="caution">
    <text evidence="4">The sequence shown here is derived from an EMBL/GenBank/DDBJ whole genome shotgun (WGS) entry which is preliminary data.</text>
</comment>
<protein>
    <recommendedName>
        <fullName evidence="3">Phytocyanin domain-containing protein</fullName>
    </recommendedName>
</protein>
<dbReference type="SUPFAM" id="SSF49503">
    <property type="entry name" value="Cupredoxins"/>
    <property type="match status" value="1"/>
</dbReference>
<feature type="signal peptide" evidence="2">
    <location>
        <begin position="1"/>
        <end position="24"/>
    </location>
</feature>
<reference evidence="4 5" key="1">
    <citation type="submission" date="2018-10" db="EMBL/GenBank/DDBJ databases">
        <title>A high-quality apple genome assembly.</title>
        <authorList>
            <person name="Hu J."/>
        </authorList>
    </citation>
    <scope>NUCLEOTIDE SEQUENCE [LARGE SCALE GENOMIC DNA]</scope>
    <source>
        <strain evidence="5">cv. HFTH1</strain>
        <tissue evidence="4">Young leaf</tissue>
    </source>
</reference>
<gene>
    <name evidence="4" type="ORF">DVH24_042195</name>
</gene>
<evidence type="ECO:0000259" key="3">
    <source>
        <dbReference type="PROSITE" id="PS51485"/>
    </source>
</evidence>
<accession>A0A498J194</accession>
<evidence type="ECO:0000313" key="4">
    <source>
        <dbReference type="EMBL" id="RXH88124.1"/>
    </source>
</evidence>
<evidence type="ECO:0000256" key="2">
    <source>
        <dbReference type="SAM" id="SignalP"/>
    </source>
</evidence>
<dbReference type="PANTHER" id="PTHR34052">
    <property type="entry name" value="GLYCINE-RICH PROTEIN-LIKE"/>
    <property type="match status" value="1"/>
</dbReference>
<sequence length="301" mass="34842">MGSNFAQITLAMVLIASMLAVSTANKDWQSGNYSGWGFSHGSYHLNKTQGPNKIAVGGSENWHFGFNYTEWALKNGPFYLKDTLVFKYDPPNNTTRPHSVYLFQDFWSFLNCDLSRARMAGNQTQGGGDGFEFVLKRWQPYYFACGEHDGLHCKDGLMRFPVFPMFRGKDQVVFPSEPEANPIEQSACHTIEKFESRENMYNSRKQRRTDDVTPLFKNPTYEDELPFLQCFINPNKEEPNKELESQTDEDVRQRKRLTSRRKTSKTPLEVHYSNCGRKFGIEPKVEDVNDKFDFTPMAKIW</sequence>
<dbReference type="PANTHER" id="PTHR34052:SF1">
    <property type="entry name" value="OS06G0216700 PROTEIN"/>
    <property type="match status" value="1"/>
</dbReference>
<dbReference type="Gene3D" id="2.60.40.420">
    <property type="entry name" value="Cupredoxins - blue copper proteins"/>
    <property type="match status" value="1"/>
</dbReference>
<feature type="chain" id="PRO_5019723102" description="Phytocyanin domain-containing protein" evidence="2">
    <location>
        <begin position="25"/>
        <end position="301"/>
    </location>
</feature>
<keyword evidence="2" id="KW-0732">Signal</keyword>
<feature type="region of interest" description="Disordered" evidence="1">
    <location>
        <begin position="238"/>
        <end position="267"/>
    </location>
</feature>
<dbReference type="GO" id="GO:0009055">
    <property type="term" value="F:electron transfer activity"/>
    <property type="evidence" value="ECO:0007669"/>
    <property type="project" value="InterPro"/>
</dbReference>
<dbReference type="Proteomes" id="UP000290289">
    <property type="component" value="Chromosome 10"/>
</dbReference>
<proteinExistence type="predicted"/>
<dbReference type="InterPro" id="IPR003245">
    <property type="entry name" value="Phytocyanin_dom"/>
</dbReference>
<evidence type="ECO:0000313" key="5">
    <source>
        <dbReference type="Proteomes" id="UP000290289"/>
    </source>
</evidence>
<feature type="compositionally biased region" description="Basic and acidic residues" evidence="1">
    <location>
        <begin position="238"/>
        <end position="252"/>
    </location>
</feature>
<keyword evidence="5" id="KW-1185">Reference proteome</keyword>